<dbReference type="Gene3D" id="3.90.1720.10">
    <property type="entry name" value="endopeptidase domain like (from Nostoc punctiforme)"/>
    <property type="match status" value="1"/>
</dbReference>
<dbReference type="EC" id="3.4.-.-" evidence="6"/>
<evidence type="ECO:0000256" key="4">
    <source>
        <dbReference type="ARBA" id="ARBA00022807"/>
    </source>
</evidence>
<comment type="similarity">
    <text evidence="1">Belongs to the peptidase C40 family.</text>
</comment>
<keyword evidence="3 6" id="KW-0378">Hydrolase</keyword>
<evidence type="ECO:0000259" key="5">
    <source>
        <dbReference type="PROSITE" id="PS51935"/>
    </source>
</evidence>
<keyword evidence="4" id="KW-0788">Thiol protease</keyword>
<evidence type="ECO:0000256" key="2">
    <source>
        <dbReference type="ARBA" id="ARBA00022670"/>
    </source>
</evidence>
<feature type="domain" description="NlpC/P60" evidence="5">
    <location>
        <begin position="51"/>
        <end position="174"/>
    </location>
</feature>
<keyword evidence="7" id="KW-1185">Reference proteome</keyword>
<name>A0A448DAW6_9NEIS</name>
<dbReference type="InterPro" id="IPR051202">
    <property type="entry name" value="Peptidase_C40"/>
</dbReference>
<gene>
    <name evidence="6" type="primary">yafL</name>
    <name evidence="6" type="ORF">NCTC10296_02120</name>
</gene>
<dbReference type="EMBL" id="LR134313">
    <property type="protein sequence ID" value="VEF03056.1"/>
    <property type="molecule type" value="Genomic_DNA"/>
</dbReference>
<dbReference type="KEGG" id="nci:NCTC10296_02120"/>
<evidence type="ECO:0000313" key="6">
    <source>
        <dbReference type="EMBL" id="VEF03056.1"/>
    </source>
</evidence>
<dbReference type="OrthoDB" id="9807055at2"/>
<dbReference type="STRING" id="493.BWD07_08605"/>
<dbReference type="Proteomes" id="UP000279284">
    <property type="component" value="Chromosome"/>
</dbReference>
<protein>
    <submittedName>
        <fullName evidence="6">Lipoprotein</fullName>
        <ecNumber evidence="6">3.4.-.-</ecNumber>
    </submittedName>
</protein>
<dbReference type="InterPro" id="IPR000064">
    <property type="entry name" value="NLP_P60_dom"/>
</dbReference>
<dbReference type="GO" id="GO:0008234">
    <property type="term" value="F:cysteine-type peptidase activity"/>
    <property type="evidence" value="ECO:0007669"/>
    <property type="project" value="UniProtKB-KW"/>
</dbReference>
<accession>A0A448DAW6</accession>
<proteinExistence type="inferred from homology"/>
<dbReference type="PROSITE" id="PS51935">
    <property type="entry name" value="NLPC_P60"/>
    <property type="match status" value="1"/>
</dbReference>
<reference evidence="6 7" key="1">
    <citation type="submission" date="2018-12" db="EMBL/GenBank/DDBJ databases">
        <authorList>
            <consortium name="Pathogen Informatics"/>
        </authorList>
    </citation>
    <scope>NUCLEOTIDE SEQUENCE [LARGE SCALE GENOMIC DNA]</scope>
    <source>
        <strain evidence="6 7">NCTC10296</strain>
    </source>
</reference>
<evidence type="ECO:0000313" key="7">
    <source>
        <dbReference type="Proteomes" id="UP000279284"/>
    </source>
</evidence>
<dbReference type="PROSITE" id="PS51257">
    <property type="entry name" value="PROKAR_LIPOPROTEIN"/>
    <property type="match status" value="1"/>
</dbReference>
<dbReference type="SUPFAM" id="SSF54001">
    <property type="entry name" value="Cysteine proteinases"/>
    <property type="match status" value="1"/>
</dbReference>
<keyword evidence="2" id="KW-0645">Protease</keyword>
<dbReference type="PANTHER" id="PTHR47053:SF1">
    <property type="entry name" value="MUREIN DD-ENDOPEPTIDASE MEPH-RELATED"/>
    <property type="match status" value="1"/>
</dbReference>
<evidence type="ECO:0000256" key="3">
    <source>
        <dbReference type="ARBA" id="ARBA00022801"/>
    </source>
</evidence>
<dbReference type="InterPro" id="IPR038765">
    <property type="entry name" value="Papain-like_cys_pep_sf"/>
</dbReference>
<organism evidence="6 7">
    <name type="scientific">Neisseria canis</name>
    <dbReference type="NCBI Taxonomy" id="493"/>
    <lineage>
        <taxon>Bacteria</taxon>
        <taxon>Pseudomonadati</taxon>
        <taxon>Pseudomonadota</taxon>
        <taxon>Betaproteobacteria</taxon>
        <taxon>Neisseriales</taxon>
        <taxon>Neisseriaceae</taxon>
        <taxon>Neisseria</taxon>
    </lineage>
</organism>
<evidence type="ECO:0000256" key="1">
    <source>
        <dbReference type="ARBA" id="ARBA00007074"/>
    </source>
</evidence>
<dbReference type="GO" id="GO:0006508">
    <property type="term" value="P:proteolysis"/>
    <property type="evidence" value="ECO:0007669"/>
    <property type="project" value="UniProtKB-KW"/>
</dbReference>
<dbReference type="PANTHER" id="PTHR47053">
    <property type="entry name" value="MUREIN DD-ENDOPEPTIDASE MEPH-RELATED"/>
    <property type="match status" value="1"/>
</dbReference>
<dbReference type="AlphaFoldDB" id="A0A448DAW6"/>
<dbReference type="Pfam" id="PF00877">
    <property type="entry name" value="NLPC_P60"/>
    <property type="match status" value="1"/>
</dbReference>
<keyword evidence="6" id="KW-0449">Lipoprotein</keyword>
<sequence length="175" mass="19138">MLNLKPFYRAACLGVLTVSLSSCGIFSSGKPKTHASKSSVKPVRIKHINQQEGGRELILQSMDLVGTPYRWGGSTDTGFDCSGMIQYLYKNALDVNIPRTSRQMAAASRSINPKKLKSGDLVFFNTSGRGISHVGLYIGNGEFIHAPSSGSVVRTERLDKPYYAKRLVKAGTFFD</sequence>